<evidence type="ECO:0000256" key="1">
    <source>
        <dbReference type="HAMAP-Rule" id="MF_00095"/>
    </source>
</evidence>
<organism evidence="4 5">
    <name type="scientific">Fervidicella metallireducens AeB</name>
    <dbReference type="NCBI Taxonomy" id="1403537"/>
    <lineage>
        <taxon>Bacteria</taxon>
        <taxon>Bacillati</taxon>
        <taxon>Bacillota</taxon>
        <taxon>Clostridia</taxon>
        <taxon>Eubacteriales</taxon>
        <taxon>Clostridiaceae</taxon>
        <taxon>Fervidicella</taxon>
    </lineage>
</organism>
<evidence type="ECO:0000259" key="2">
    <source>
        <dbReference type="Pfam" id="PF03749"/>
    </source>
</evidence>
<keyword evidence="5" id="KW-1185">Reference proteome</keyword>
<name>A0A017RY22_9CLOT</name>
<dbReference type="Pfam" id="PF17746">
    <property type="entry name" value="SfsA_N"/>
    <property type="match status" value="1"/>
</dbReference>
<dbReference type="Gene3D" id="2.40.50.580">
    <property type="match status" value="1"/>
</dbReference>
<gene>
    <name evidence="1" type="primary">sfsA</name>
    <name evidence="4" type="ORF">Q428_01245</name>
</gene>
<feature type="domain" description="SfsA N-terminal OB" evidence="3">
    <location>
        <begin position="11"/>
        <end position="76"/>
    </location>
</feature>
<evidence type="ECO:0000313" key="5">
    <source>
        <dbReference type="Proteomes" id="UP000019681"/>
    </source>
</evidence>
<dbReference type="InterPro" id="IPR040452">
    <property type="entry name" value="SfsA_C"/>
</dbReference>
<dbReference type="HAMAP" id="MF_00095">
    <property type="entry name" value="SfsA"/>
    <property type="match status" value="1"/>
</dbReference>
<dbReference type="STRING" id="1403537.Q428_01245"/>
<dbReference type="GO" id="GO:0003677">
    <property type="term" value="F:DNA binding"/>
    <property type="evidence" value="ECO:0007669"/>
    <property type="project" value="InterPro"/>
</dbReference>
<dbReference type="AlphaFoldDB" id="A0A017RY22"/>
<proteinExistence type="inferred from homology"/>
<reference evidence="4 5" key="1">
    <citation type="journal article" date="2014" name="Genome Announc.">
        <title>Draft Genome Sequence of Fervidicella metallireducens Strain AeBT, an Iron-Reducing Thermoanaerobe from the Great Artesian Basin.</title>
        <authorList>
            <person name="Patel B.K."/>
        </authorList>
    </citation>
    <scope>NUCLEOTIDE SEQUENCE [LARGE SCALE GENOMIC DNA]</scope>
    <source>
        <strain evidence="4 5">AeB</strain>
    </source>
</reference>
<dbReference type="NCBIfam" id="TIGR00230">
    <property type="entry name" value="sfsA"/>
    <property type="match status" value="1"/>
</dbReference>
<feature type="domain" description="Sugar fermentation stimulation protein C-terminal" evidence="2">
    <location>
        <begin position="80"/>
        <end position="211"/>
    </location>
</feature>
<protein>
    <recommendedName>
        <fullName evidence="1">Sugar fermentation stimulation protein homolog</fullName>
    </recommendedName>
</protein>
<dbReference type="EMBL" id="AZQP01000002">
    <property type="protein sequence ID" value="EYE89668.1"/>
    <property type="molecule type" value="Genomic_DNA"/>
</dbReference>
<dbReference type="CDD" id="cd22359">
    <property type="entry name" value="SfsA-like_bacterial"/>
    <property type="match status" value="1"/>
</dbReference>
<dbReference type="InterPro" id="IPR005224">
    <property type="entry name" value="SfsA"/>
</dbReference>
<dbReference type="Proteomes" id="UP000019681">
    <property type="component" value="Unassembled WGS sequence"/>
</dbReference>
<comment type="caution">
    <text evidence="4">The sequence shown here is derived from an EMBL/GenBank/DDBJ whole genome shotgun (WGS) entry which is preliminary data.</text>
</comment>
<dbReference type="PANTHER" id="PTHR30545">
    <property type="entry name" value="SUGAR FERMENTATION STIMULATION PROTEIN A"/>
    <property type="match status" value="1"/>
</dbReference>
<evidence type="ECO:0000259" key="3">
    <source>
        <dbReference type="Pfam" id="PF17746"/>
    </source>
</evidence>
<dbReference type="Gene3D" id="3.40.1350.60">
    <property type="match status" value="1"/>
</dbReference>
<comment type="similarity">
    <text evidence="1">Belongs to the SfsA family.</text>
</comment>
<dbReference type="InterPro" id="IPR041465">
    <property type="entry name" value="SfsA_N"/>
</dbReference>
<accession>A0A017RY22</accession>
<evidence type="ECO:0000313" key="4">
    <source>
        <dbReference type="EMBL" id="EYE89668.1"/>
    </source>
</evidence>
<sequence length="224" mass="25790">MEGDKVLGIFIERPNRFEALVNIDGSIERVHVPNTGRMREMLFPGTEVILVKSQNPNRKTRYSLMFVYKNNHLICINSALANKVFEDALLTGKIKWLNGKIKREVTYNNSRIDFFIEGEEKTLLEVKCATYEENKITMFPDAPTDRGKRHIDELIKAKKEGFGAAIVVIAFMDYVEEFTPNYKIDKAFGEKLKEAYDNGVIVKAYKCSISVDEISIKEEIKIYF</sequence>
<dbReference type="Pfam" id="PF03749">
    <property type="entry name" value="SfsA"/>
    <property type="match status" value="1"/>
</dbReference>
<dbReference type="PANTHER" id="PTHR30545:SF2">
    <property type="entry name" value="SUGAR FERMENTATION STIMULATION PROTEIN A"/>
    <property type="match status" value="1"/>
</dbReference>